<reference evidence="1" key="1">
    <citation type="submission" date="2025-08" db="UniProtKB">
        <authorList>
            <consortium name="Ensembl"/>
        </authorList>
    </citation>
    <scope>IDENTIFICATION</scope>
</reference>
<evidence type="ECO:0000313" key="2">
    <source>
        <dbReference type="Proteomes" id="UP000694557"/>
    </source>
</evidence>
<reference evidence="1" key="2">
    <citation type="submission" date="2025-09" db="UniProtKB">
        <authorList>
            <consortium name="Ensembl"/>
        </authorList>
    </citation>
    <scope>IDENTIFICATION</scope>
</reference>
<name>A0A8C7DRG8_ONCKI</name>
<accession>A0A8C7DRG8</accession>
<dbReference type="Proteomes" id="UP000694557">
    <property type="component" value="Unassembled WGS sequence"/>
</dbReference>
<dbReference type="Ensembl" id="ENSOKIT00005025534.1">
    <property type="protein sequence ID" value="ENSOKIP00005024082.1"/>
    <property type="gene ID" value="ENSOKIG00005010532.1"/>
</dbReference>
<proteinExistence type="predicted"/>
<dbReference type="GeneTree" id="ENSGT00990000213049"/>
<evidence type="ECO:0000313" key="1">
    <source>
        <dbReference type="Ensembl" id="ENSOKIP00005024082.1"/>
    </source>
</evidence>
<dbReference type="AlphaFoldDB" id="A0A8C7DRG8"/>
<sequence>MHPIGRDYNRQCLCNQLESRQSIEILPRGPHCNTTEVIRGITEIAHMGKMWPRVRENICIFINAFYANLHPLT</sequence>
<protein>
    <submittedName>
        <fullName evidence="1">Uncharacterized protein</fullName>
    </submittedName>
</protein>
<keyword evidence="2" id="KW-1185">Reference proteome</keyword>
<organism evidence="1 2">
    <name type="scientific">Oncorhynchus kisutch</name>
    <name type="common">Coho salmon</name>
    <name type="synonym">Salmo kisutch</name>
    <dbReference type="NCBI Taxonomy" id="8019"/>
    <lineage>
        <taxon>Eukaryota</taxon>
        <taxon>Metazoa</taxon>
        <taxon>Chordata</taxon>
        <taxon>Craniata</taxon>
        <taxon>Vertebrata</taxon>
        <taxon>Euteleostomi</taxon>
        <taxon>Actinopterygii</taxon>
        <taxon>Neopterygii</taxon>
        <taxon>Teleostei</taxon>
        <taxon>Protacanthopterygii</taxon>
        <taxon>Salmoniformes</taxon>
        <taxon>Salmonidae</taxon>
        <taxon>Salmoninae</taxon>
        <taxon>Oncorhynchus</taxon>
    </lineage>
</organism>